<name>A0A7D6ZJG3_9NOCA</name>
<evidence type="ECO:0000313" key="2">
    <source>
        <dbReference type="EMBL" id="QLY29203.1"/>
    </source>
</evidence>
<sequence length="68" mass="7169">MNADPNTPETRPIPSTAEQLDEDALDADPLEEAADPPEAWTPTGEEAAPPESASETARRLAAEEPDIG</sequence>
<dbReference type="RefSeq" id="WP_181580408.1">
    <property type="nucleotide sequence ID" value="NZ_CP059399.1"/>
</dbReference>
<accession>A0A7D6ZJG3</accession>
<gene>
    <name evidence="2" type="ORF">H0264_28515</name>
</gene>
<reference evidence="2 3" key="1">
    <citation type="submission" date="2020-07" db="EMBL/GenBank/DDBJ databases">
        <authorList>
            <person name="Zhuang K."/>
            <person name="Ran Y."/>
        </authorList>
    </citation>
    <scope>NUCLEOTIDE SEQUENCE [LARGE SCALE GENOMIC DNA]</scope>
    <source>
        <strain evidence="2 3">WCH-YHL-001</strain>
    </source>
</reference>
<protein>
    <submittedName>
        <fullName evidence="2">Uncharacterized protein</fullName>
    </submittedName>
</protein>
<evidence type="ECO:0000313" key="3">
    <source>
        <dbReference type="Proteomes" id="UP000515512"/>
    </source>
</evidence>
<dbReference type="AlphaFoldDB" id="A0A7D6ZJG3"/>
<evidence type="ECO:0000256" key="1">
    <source>
        <dbReference type="SAM" id="MobiDB-lite"/>
    </source>
</evidence>
<feature type="compositionally biased region" description="Low complexity" evidence="1">
    <location>
        <begin position="36"/>
        <end position="55"/>
    </location>
</feature>
<keyword evidence="3" id="KW-1185">Reference proteome</keyword>
<feature type="region of interest" description="Disordered" evidence="1">
    <location>
        <begin position="1"/>
        <end position="68"/>
    </location>
</feature>
<proteinExistence type="predicted"/>
<dbReference type="KEGG" id="nhu:H0264_28515"/>
<organism evidence="2 3">
    <name type="scientific">Nocardia huaxiensis</name>
    <dbReference type="NCBI Taxonomy" id="2755382"/>
    <lineage>
        <taxon>Bacteria</taxon>
        <taxon>Bacillati</taxon>
        <taxon>Actinomycetota</taxon>
        <taxon>Actinomycetes</taxon>
        <taxon>Mycobacteriales</taxon>
        <taxon>Nocardiaceae</taxon>
        <taxon>Nocardia</taxon>
    </lineage>
</organism>
<dbReference type="Proteomes" id="UP000515512">
    <property type="component" value="Chromosome"/>
</dbReference>
<feature type="compositionally biased region" description="Acidic residues" evidence="1">
    <location>
        <begin position="19"/>
        <end position="35"/>
    </location>
</feature>
<dbReference type="EMBL" id="CP059399">
    <property type="protein sequence ID" value="QLY29203.1"/>
    <property type="molecule type" value="Genomic_DNA"/>
</dbReference>